<evidence type="ECO:0000313" key="1">
    <source>
        <dbReference type="EMBL" id="ABB47434.1"/>
    </source>
</evidence>
<reference evidence="1" key="3">
    <citation type="submission" date="2006-07" db="EMBL/GenBank/DDBJ databases">
        <authorList>
            <person name="Buell R."/>
        </authorList>
    </citation>
    <scope>NUCLEOTIDE SEQUENCE</scope>
</reference>
<proteinExistence type="predicted"/>
<reference evidence="1" key="2">
    <citation type="submission" date="2003-05" db="EMBL/GenBank/DDBJ databases">
        <authorList>
            <person name="Buell C.R."/>
            <person name="Wing R.A."/>
            <person name="McCombie W.R."/>
            <person name="Messing J."/>
            <person name="Yuan Q."/>
            <person name="Ouyang S."/>
        </authorList>
    </citation>
    <scope>NUCLEOTIDE SEQUENCE</scope>
</reference>
<name>Q338U8_ORYSJ</name>
<protein>
    <submittedName>
        <fullName evidence="1">Uncharacterized protein</fullName>
    </submittedName>
</protein>
<reference evidence="1" key="1">
    <citation type="journal article" date="2003" name="Science">
        <title>In-depth view of structure, activity, and evolution of rice chromosome 10.</title>
        <authorList>
            <consortium name="Rice Chromosome 10 Sequencing Consortium"/>
        </authorList>
    </citation>
    <scope>NUCLEOTIDE SEQUENCE [LARGE SCALE GENOMIC DNA]</scope>
</reference>
<accession>Q338U8</accession>
<dbReference type="EMBL" id="DP000086">
    <property type="protein sequence ID" value="ABB47434.1"/>
    <property type="molecule type" value="Genomic_DNA"/>
</dbReference>
<gene>
    <name evidence="1" type="ordered locus">LOC_Os10g24410</name>
</gene>
<sequence length="88" mass="10401">MEKPLFELSAPRGEFYEPPPSSEPIYTTGYEIHPELISMVRENPFSSFELENPYHQLRDFEQVCLCLMICGMRQETRYLLGRRKISRA</sequence>
<dbReference type="AlphaFoldDB" id="Q338U8"/>
<organism evidence="1">
    <name type="scientific">Oryza sativa subsp. japonica</name>
    <name type="common">Rice</name>
    <dbReference type="NCBI Taxonomy" id="39947"/>
    <lineage>
        <taxon>Eukaryota</taxon>
        <taxon>Viridiplantae</taxon>
        <taxon>Streptophyta</taxon>
        <taxon>Embryophyta</taxon>
        <taxon>Tracheophyta</taxon>
        <taxon>Spermatophyta</taxon>
        <taxon>Magnoliopsida</taxon>
        <taxon>Liliopsida</taxon>
        <taxon>Poales</taxon>
        <taxon>Poaceae</taxon>
        <taxon>BOP clade</taxon>
        <taxon>Oryzoideae</taxon>
        <taxon>Oryzeae</taxon>
        <taxon>Oryzinae</taxon>
        <taxon>Oryza</taxon>
        <taxon>Oryza sativa</taxon>
    </lineage>
</organism>